<gene>
    <name evidence="1" type="ORF">CD29_13645</name>
</gene>
<keyword evidence="2" id="KW-1185">Reference proteome</keyword>
<accession>A0A0A3I4U0</accession>
<comment type="caution">
    <text evidence="1">The sequence shown here is derived from an EMBL/GenBank/DDBJ whole genome shotgun (WGS) entry which is preliminary data.</text>
</comment>
<evidence type="ECO:0000313" key="1">
    <source>
        <dbReference type="EMBL" id="KGR77693.1"/>
    </source>
</evidence>
<dbReference type="OrthoDB" id="9992093at2"/>
<reference evidence="1 2" key="1">
    <citation type="submission" date="2014-02" db="EMBL/GenBank/DDBJ databases">
        <title>Draft genome sequence of Lysinibacillus manganicus DSM 26584T.</title>
        <authorList>
            <person name="Zhang F."/>
            <person name="Wang G."/>
            <person name="Zhang L."/>
        </authorList>
    </citation>
    <scope>NUCLEOTIDE SEQUENCE [LARGE SCALE GENOMIC DNA]</scope>
    <source>
        <strain evidence="1 2">DSM 26584</strain>
    </source>
</reference>
<dbReference type="AlphaFoldDB" id="A0A0A3I4U0"/>
<organism evidence="1 2">
    <name type="scientific">Ureibacillus manganicus DSM 26584</name>
    <dbReference type="NCBI Taxonomy" id="1384049"/>
    <lineage>
        <taxon>Bacteria</taxon>
        <taxon>Bacillati</taxon>
        <taxon>Bacillota</taxon>
        <taxon>Bacilli</taxon>
        <taxon>Bacillales</taxon>
        <taxon>Caryophanaceae</taxon>
        <taxon>Ureibacillus</taxon>
    </lineage>
</organism>
<sequence length="278" mass="32496">MNINLYILTLLLVFILVGCDSSKSNEVNEIELDNKIIEDKPKLDEEHKQIHSIDNPDTNDDWTIYVEADEVVTNQLKCNDTTGKEIPSHLIQICNYYEKLEPLSQEQKQMLYDGTGSLAARDVFNRDMPLGHAGFAEGLEEYGEYLLFTYLYWRTELKPNSKGEFKALKFTRDFEEFFKLDVDTVETHYEPTDPNNDAAFDTLLEAIEYELNVMSRMKHLNLQEPFNAWANETVGIFSEAKRLYHEGHFNESYIKYTKGLKRIHDLYFTIPEHNHMIS</sequence>
<protein>
    <submittedName>
        <fullName evidence="1">Uncharacterized protein</fullName>
    </submittedName>
</protein>
<evidence type="ECO:0000313" key="2">
    <source>
        <dbReference type="Proteomes" id="UP000030416"/>
    </source>
</evidence>
<dbReference type="EMBL" id="JPVN01000016">
    <property type="protein sequence ID" value="KGR77693.1"/>
    <property type="molecule type" value="Genomic_DNA"/>
</dbReference>
<dbReference type="Proteomes" id="UP000030416">
    <property type="component" value="Unassembled WGS sequence"/>
</dbReference>
<proteinExistence type="predicted"/>
<name>A0A0A3I4U0_9BACL</name>
<dbReference type="RefSeq" id="WP_036187648.1">
    <property type="nucleotide sequence ID" value="NZ_AVDA01000016.1"/>
</dbReference>